<comment type="catalytic activity">
    <reaction evidence="1 4">
        <text>[protein]-peptidylproline (omega=180) = [protein]-peptidylproline (omega=0)</text>
        <dbReference type="Rhea" id="RHEA:16237"/>
        <dbReference type="Rhea" id="RHEA-COMP:10747"/>
        <dbReference type="Rhea" id="RHEA-COMP:10748"/>
        <dbReference type="ChEBI" id="CHEBI:83833"/>
        <dbReference type="ChEBI" id="CHEBI:83834"/>
        <dbReference type="EC" id="5.2.1.8"/>
    </reaction>
</comment>
<evidence type="ECO:0000256" key="3">
    <source>
        <dbReference type="ARBA" id="ARBA00023110"/>
    </source>
</evidence>
<keyword evidence="3 4" id="KW-0697">Rotamase</keyword>
<evidence type="ECO:0000256" key="1">
    <source>
        <dbReference type="ARBA" id="ARBA00000971"/>
    </source>
</evidence>
<name>A0A1H6Y7B0_9BACT</name>
<evidence type="ECO:0000313" key="7">
    <source>
        <dbReference type="Proteomes" id="UP000199403"/>
    </source>
</evidence>
<dbReference type="InterPro" id="IPR046357">
    <property type="entry name" value="PPIase_dom_sf"/>
</dbReference>
<organism evidence="6 7">
    <name type="scientific">Cyclobacterium xiamenense</name>
    <dbReference type="NCBI Taxonomy" id="1297121"/>
    <lineage>
        <taxon>Bacteria</taxon>
        <taxon>Pseudomonadati</taxon>
        <taxon>Bacteroidota</taxon>
        <taxon>Cytophagia</taxon>
        <taxon>Cytophagales</taxon>
        <taxon>Cyclobacteriaceae</taxon>
        <taxon>Cyclobacterium</taxon>
    </lineage>
</organism>
<protein>
    <recommendedName>
        <fullName evidence="2 4">peptidylprolyl isomerase</fullName>
        <ecNumber evidence="2 4">5.2.1.8</ecNumber>
    </recommendedName>
</protein>
<dbReference type="EMBL" id="FNZH01000003">
    <property type="protein sequence ID" value="SEJ33082.1"/>
    <property type="molecule type" value="Genomic_DNA"/>
</dbReference>
<sequence>MILSNRFGWLLGLSTMLFTSCIEETETDLDQSITRDNLIMEEYISSNNINATKAQAGFYYEKTEEKPDAAQFVNADYIGIYYEIKTIDGQLIDSYLDESKEPKYFNYSQDGLWPIAITYAAGLAREGEEMMLYTPSYLAFGNYGYEQLILPASNLVIQLKFVKKYTEEELQQREEQLIQDFIEENELEGFEEVADGVYFRSVEVGDETKTESKLGSNVSFDFELFELGAAAPAFESYTSNQPTTISIGSSGLTFLNEGLKGVLPDEKIEVLATSFASYVNSIQILPEAIRADLVERGEQIDLVRPFTPVWFKAEILAVQ</sequence>
<gene>
    <name evidence="6" type="ORF">SAMN05192553_103289</name>
</gene>
<dbReference type="PROSITE" id="PS50059">
    <property type="entry name" value="FKBP_PPIASE"/>
    <property type="match status" value="1"/>
</dbReference>
<feature type="domain" description="PPIase FKBP-type" evidence="5">
    <location>
        <begin position="75"/>
        <end position="165"/>
    </location>
</feature>
<accession>A0A1H6Y7B0</accession>
<evidence type="ECO:0000259" key="5">
    <source>
        <dbReference type="PROSITE" id="PS50059"/>
    </source>
</evidence>
<dbReference type="AlphaFoldDB" id="A0A1H6Y7B0"/>
<keyword evidence="7" id="KW-1185">Reference proteome</keyword>
<dbReference type="Gene3D" id="3.10.50.40">
    <property type="match status" value="1"/>
</dbReference>
<dbReference type="GO" id="GO:0003755">
    <property type="term" value="F:peptidyl-prolyl cis-trans isomerase activity"/>
    <property type="evidence" value="ECO:0007669"/>
    <property type="project" value="UniProtKB-KW"/>
</dbReference>
<dbReference type="RefSeq" id="WP_092173598.1">
    <property type="nucleotide sequence ID" value="NZ_FNZH01000003.1"/>
</dbReference>
<dbReference type="OrthoDB" id="9814548at2"/>
<reference evidence="7" key="1">
    <citation type="submission" date="2016-10" db="EMBL/GenBank/DDBJ databases">
        <authorList>
            <person name="Varghese N."/>
            <person name="Submissions S."/>
        </authorList>
    </citation>
    <scope>NUCLEOTIDE SEQUENCE [LARGE SCALE GENOMIC DNA]</scope>
    <source>
        <strain evidence="7">IBRC-M 10761</strain>
    </source>
</reference>
<dbReference type="SUPFAM" id="SSF54534">
    <property type="entry name" value="FKBP-like"/>
    <property type="match status" value="1"/>
</dbReference>
<dbReference type="InterPro" id="IPR001179">
    <property type="entry name" value="PPIase_FKBP_dom"/>
</dbReference>
<dbReference type="Proteomes" id="UP000199403">
    <property type="component" value="Unassembled WGS sequence"/>
</dbReference>
<evidence type="ECO:0000313" key="6">
    <source>
        <dbReference type="EMBL" id="SEJ33082.1"/>
    </source>
</evidence>
<evidence type="ECO:0000256" key="4">
    <source>
        <dbReference type="PROSITE-ProRule" id="PRU00277"/>
    </source>
</evidence>
<dbReference type="EC" id="5.2.1.8" evidence="2 4"/>
<proteinExistence type="predicted"/>
<dbReference type="PROSITE" id="PS51257">
    <property type="entry name" value="PROKAR_LIPOPROTEIN"/>
    <property type="match status" value="1"/>
</dbReference>
<keyword evidence="4" id="KW-0413">Isomerase</keyword>
<dbReference type="STRING" id="1416801.SAMN05192553_103289"/>
<evidence type="ECO:0000256" key="2">
    <source>
        <dbReference type="ARBA" id="ARBA00013194"/>
    </source>
</evidence>